<keyword evidence="2" id="KW-1185">Reference proteome</keyword>
<reference evidence="1 2" key="1">
    <citation type="submission" date="2018-05" db="EMBL/GenBank/DDBJ databases">
        <authorList>
            <person name="Goeker M."/>
            <person name="Huntemann M."/>
            <person name="Clum A."/>
            <person name="Pillay M."/>
            <person name="Palaniappan K."/>
            <person name="Varghese N."/>
            <person name="Mikhailova N."/>
            <person name="Stamatis D."/>
            <person name="Reddy T."/>
            <person name="Daum C."/>
            <person name="Shapiro N."/>
            <person name="Ivanova N."/>
            <person name="Kyrpides N."/>
            <person name="Woyke T."/>
        </authorList>
    </citation>
    <scope>NUCLEOTIDE SEQUENCE [LARGE SCALE GENOMIC DNA]</scope>
    <source>
        <strain evidence="1 2">DSM 26524</strain>
    </source>
</reference>
<protein>
    <recommendedName>
        <fullName evidence="3">Uroporphyrinogen decarboxylase (URO-D) domain-containing protein</fullName>
    </recommendedName>
</protein>
<proteinExistence type="predicted"/>
<dbReference type="EMBL" id="QGGY01000001">
    <property type="protein sequence ID" value="PWJ78984.1"/>
    <property type="molecule type" value="Genomic_DNA"/>
</dbReference>
<comment type="caution">
    <text evidence="1">The sequence shown here is derived from an EMBL/GenBank/DDBJ whole genome shotgun (WGS) entry which is preliminary data.</text>
</comment>
<evidence type="ECO:0008006" key="3">
    <source>
        <dbReference type="Google" id="ProtNLM"/>
    </source>
</evidence>
<dbReference type="InterPro" id="IPR038071">
    <property type="entry name" value="UROD/MetE-like_sf"/>
</dbReference>
<dbReference type="RefSeq" id="WP_109624417.1">
    <property type="nucleotide sequence ID" value="NZ_CABJAT010000001.1"/>
</dbReference>
<sequence>MGNTNQEEMIRREKRISDAVELKLTDRVPFVPQIGNFYALGYGLTIQNVMEDITTLIPVMEQYIRKYDPDMVYAPGFYPAAVLECAEYSNARWPGTYHNLPENTPYQFIDREYMGEDDYEEYLRDPSGFLFGRVLPQKFRGFEGLEYLKAPVMCGQAIFRLASLSLPPVRAALRRMIETGEALQKNLSGLSEVNSYVKKMGYPLLGDSVMVNPFDDFADNVRGLIATIIDMKTDPHRLNEVLLRWGDATIPAGVSQAKRAGSKFVFIPLHCGADNFMSLENYNRYYWPHLKRLLMALIDAEIIPVPLCEGKYTTRLETLTDIPSGKVVYFFEDVDLERAKSILSGHACFGAGMKTQLLLQGSDPGAVTEETKRTLDICAPGGGFIMTNSLSMDNVDHACFEAWRDAVRKYGIY</sequence>
<organism evidence="1 2">
    <name type="scientific">Murimonas intestini</name>
    <dbReference type="NCBI Taxonomy" id="1337051"/>
    <lineage>
        <taxon>Bacteria</taxon>
        <taxon>Bacillati</taxon>
        <taxon>Bacillota</taxon>
        <taxon>Clostridia</taxon>
        <taxon>Lachnospirales</taxon>
        <taxon>Lachnospiraceae</taxon>
        <taxon>Murimonas</taxon>
    </lineage>
</organism>
<dbReference type="Proteomes" id="UP000245412">
    <property type="component" value="Unassembled WGS sequence"/>
</dbReference>
<dbReference type="SUPFAM" id="SSF51726">
    <property type="entry name" value="UROD/MetE-like"/>
    <property type="match status" value="1"/>
</dbReference>
<dbReference type="Gene3D" id="3.20.20.210">
    <property type="match status" value="1"/>
</dbReference>
<accession>A0AB73TA51</accession>
<gene>
    <name evidence="1" type="ORF">C7383_101361</name>
</gene>
<dbReference type="AlphaFoldDB" id="A0AB73TA51"/>
<evidence type="ECO:0000313" key="1">
    <source>
        <dbReference type="EMBL" id="PWJ78984.1"/>
    </source>
</evidence>
<name>A0AB73TA51_9FIRM</name>
<evidence type="ECO:0000313" key="2">
    <source>
        <dbReference type="Proteomes" id="UP000245412"/>
    </source>
</evidence>